<keyword evidence="2" id="KW-0808">Transferase</keyword>
<organism evidence="6 7">
    <name type="scientific">Limnobacter parvus</name>
    <dbReference type="NCBI Taxonomy" id="2939690"/>
    <lineage>
        <taxon>Bacteria</taxon>
        <taxon>Pseudomonadati</taxon>
        <taxon>Pseudomonadota</taxon>
        <taxon>Betaproteobacteria</taxon>
        <taxon>Burkholderiales</taxon>
        <taxon>Burkholderiaceae</taxon>
        <taxon>Limnobacter</taxon>
    </lineage>
</organism>
<comment type="caution">
    <text evidence="6">The sequence shown here is derived from an EMBL/GenBank/DDBJ whole genome shotgun (WGS) entry which is preliminary data.</text>
</comment>
<dbReference type="InterPro" id="IPR002201">
    <property type="entry name" value="Glyco_trans_9"/>
</dbReference>
<dbReference type="SUPFAM" id="SSF53756">
    <property type="entry name" value="UDP-Glycosyltransferase/glycogen phosphorylase"/>
    <property type="match status" value="1"/>
</dbReference>
<protein>
    <recommendedName>
        <fullName evidence="4">lipopolysaccharide heptosyltransferase II</fullName>
        <ecNumber evidence="4">2.4.99.24</ecNumber>
    </recommendedName>
</protein>
<reference evidence="6" key="1">
    <citation type="submission" date="2022-07" db="EMBL/GenBank/DDBJ databases">
        <authorList>
            <person name="Xamxidin M."/>
        </authorList>
    </citation>
    <scope>NUCLEOTIDE SEQUENCE</scope>
    <source>
        <strain evidence="6">YS8-69</strain>
    </source>
</reference>
<evidence type="ECO:0000313" key="7">
    <source>
        <dbReference type="Proteomes" id="UP001165267"/>
    </source>
</evidence>
<name>A0ABT1XFB6_9BURK</name>
<dbReference type="NCBIfam" id="TIGR02195">
    <property type="entry name" value="heptsyl_trn_II"/>
    <property type="match status" value="1"/>
</dbReference>
<dbReference type="PANTHER" id="PTHR30160">
    <property type="entry name" value="TETRAACYLDISACCHARIDE 4'-KINASE-RELATED"/>
    <property type="match status" value="1"/>
</dbReference>
<evidence type="ECO:0000256" key="1">
    <source>
        <dbReference type="ARBA" id="ARBA00022676"/>
    </source>
</evidence>
<keyword evidence="7" id="KW-1185">Reference proteome</keyword>
<accession>A0ABT1XFB6</accession>
<dbReference type="Proteomes" id="UP001165267">
    <property type="component" value="Unassembled WGS sequence"/>
</dbReference>
<sequence>MPLLRHRVHPETWCESSRALKVLIVAPNWIGDAVMSLSLIQAFYQDKALQGADGKPCEIHVLAPPITAPVYQFSQAVRAVQVEPFSHGKLQWGLRRQVGKLLAERGFDMAVVLPNSLKSALVPWFASIPKRVGYSGELRSAILTHPLPKPSKAAKPPMIQWYGDLGAYAPDLLDFPVLNVEDGLRSTACNEFGLQAGFLALAPGAEFGPAKRWPAEHFAQVAAEFLRRNALQSVVLFGGPKDQAFCAEIVGQLPSELQARAVSLAGKTSLAQAVALMSAASQLLTNDSGLMHVAAALNVQVHAVFGSSSPHHTPPLSGKAKVYYLNLECSPCFQRECPLGHTDCLKKLDPKLVLDQLVPASQGV</sequence>
<dbReference type="CDD" id="cd03789">
    <property type="entry name" value="GT9_LPS_heptosyltransferase"/>
    <property type="match status" value="1"/>
</dbReference>
<dbReference type="PANTHER" id="PTHR30160:SF7">
    <property type="entry name" value="ADP-HEPTOSE--LPS HEPTOSYLTRANSFERASE 2"/>
    <property type="match status" value="1"/>
</dbReference>
<evidence type="ECO:0000256" key="5">
    <source>
        <dbReference type="ARBA" id="ARBA00047503"/>
    </source>
</evidence>
<dbReference type="EMBL" id="JANKHG010000014">
    <property type="protein sequence ID" value="MCR2745844.1"/>
    <property type="molecule type" value="Genomic_DNA"/>
</dbReference>
<comment type="catalytic activity">
    <reaction evidence="5">
        <text>an L-alpha-D-Hep-(1-&gt;5)-[alpha-Kdo-(2-&gt;4)]-alpha-Kdo-(2-&gt;6)-lipid A + ADP-L-glycero-beta-D-manno-heptose = an L-alpha-D-Hep-(1-&gt;3)-L-alpha-D-Hep-(1-&gt;5)-[alpha-Kdo-(2-&gt;4)]-alpha-Kdo-(2-&gt;6)-lipid A + ADP + H(+)</text>
        <dbReference type="Rhea" id="RHEA:74071"/>
        <dbReference type="ChEBI" id="CHEBI:15378"/>
        <dbReference type="ChEBI" id="CHEBI:61506"/>
        <dbReference type="ChEBI" id="CHEBI:193068"/>
        <dbReference type="ChEBI" id="CHEBI:193069"/>
        <dbReference type="ChEBI" id="CHEBI:456216"/>
        <dbReference type="EC" id="2.4.99.24"/>
    </reaction>
</comment>
<comment type="similarity">
    <text evidence="3">Belongs to the glycosyltransferase 9 family.</text>
</comment>
<evidence type="ECO:0000256" key="2">
    <source>
        <dbReference type="ARBA" id="ARBA00022679"/>
    </source>
</evidence>
<dbReference type="Gene3D" id="3.40.50.2000">
    <property type="entry name" value="Glycogen Phosphorylase B"/>
    <property type="match status" value="2"/>
</dbReference>
<evidence type="ECO:0000256" key="3">
    <source>
        <dbReference type="ARBA" id="ARBA00043995"/>
    </source>
</evidence>
<evidence type="ECO:0000313" key="6">
    <source>
        <dbReference type="EMBL" id="MCR2745844.1"/>
    </source>
</evidence>
<dbReference type="Pfam" id="PF01075">
    <property type="entry name" value="Glyco_transf_9"/>
    <property type="match status" value="1"/>
</dbReference>
<proteinExistence type="inferred from homology"/>
<dbReference type="InterPro" id="IPR011910">
    <property type="entry name" value="RfaF"/>
</dbReference>
<keyword evidence="1" id="KW-0328">Glycosyltransferase</keyword>
<gene>
    <name evidence="6" type="primary">waaF</name>
    <name evidence="6" type="ORF">NSP04_04205</name>
</gene>
<evidence type="ECO:0000256" key="4">
    <source>
        <dbReference type="ARBA" id="ARBA00044042"/>
    </source>
</evidence>
<dbReference type="InterPro" id="IPR051199">
    <property type="entry name" value="LPS_LOS_Heptosyltrfase"/>
</dbReference>
<dbReference type="EC" id="2.4.99.24" evidence="4"/>